<organism evidence="2 3">
    <name type="scientific">Apatococcus fuscideae</name>
    <dbReference type="NCBI Taxonomy" id="2026836"/>
    <lineage>
        <taxon>Eukaryota</taxon>
        <taxon>Viridiplantae</taxon>
        <taxon>Chlorophyta</taxon>
        <taxon>core chlorophytes</taxon>
        <taxon>Trebouxiophyceae</taxon>
        <taxon>Chlorellales</taxon>
        <taxon>Chlorellaceae</taxon>
        <taxon>Apatococcus</taxon>
    </lineage>
</organism>
<feature type="compositionally biased region" description="Polar residues" evidence="1">
    <location>
        <begin position="90"/>
        <end position="129"/>
    </location>
</feature>
<feature type="compositionally biased region" description="Basic and acidic residues" evidence="1">
    <location>
        <begin position="132"/>
        <end position="146"/>
    </location>
</feature>
<keyword evidence="3" id="KW-1185">Reference proteome</keyword>
<reference evidence="2 3" key="1">
    <citation type="journal article" date="2024" name="Nat. Commun.">
        <title>Phylogenomics reveals the evolutionary origins of lichenization in chlorophyte algae.</title>
        <authorList>
            <person name="Puginier C."/>
            <person name="Libourel C."/>
            <person name="Otte J."/>
            <person name="Skaloud P."/>
            <person name="Haon M."/>
            <person name="Grisel S."/>
            <person name="Petersen M."/>
            <person name="Berrin J.G."/>
            <person name="Delaux P.M."/>
            <person name="Dal Grande F."/>
            <person name="Keller J."/>
        </authorList>
    </citation>
    <scope>NUCLEOTIDE SEQUENCE [LARGE SCALE GENOMIC DNA]</scope>
    <source>
        <strain evidence="2 3">SAG 2523</strain>
    </source>
</reference>
<protein>
    <submittedName>
        <fullName evidence="2">Uncharacterized protein</fullName>
    </submittedName>
</protein>
<sequence>MNTVVMLQARPVSTACKPCKSQGERPVTAPQRQTAAAVPRKLQQASVSIAAALLVACPALAFDLPNPFAKSETQQTRESTQKKAAGLPNLTESKNPTDFNQTKVSGLNARSTKKSPSTEGLQASKTSQGLGDVEKRSGAKKTRESGKALLGGCHTTGSGGTCQLSFILHIQSLAISINQRRPCPA</sequence>
<dbReference type="AlphaFoldDB" id="A0AAW1TEH5"/>
<evidence type="ECO:0000256" key="1">
    <source>
        <dbReference type="SAM" id="MobiDB-lite"/>
    </source>
</evidence>
<comment type="caution">
    <text evidence="2">The sequence shown here is derived from an EMBL/GenBank/DDBJ whole genome shotgun (WGS) entry which is preliminary data.</text>
</comment>
<gene>
    <name evidence="2" type="ORF">WJX84_004523</name>
</gene>
<dbReference type="Proteomes" id="UP001485043">
    <property type="component" value="Unassembled WGS sequence"/>
</dbReference>
<evidence type="ECO:0000313" key="2">
    <source>
        <dbReference type="EMBL" id="KAK9867002.1"/>
    </source>
</evidence>
<dbReference type="EMBL" id="JALJOV010000118">
    <property type="protein sequence ID" value="KAK9867002.1"/>
    <property type="molecule type" value="Genomic_DNA"/>
</dbReference>
<accession>A0AAW1TEH5</accession>
<feature type="region of interest" description="Disordered" evidence="1">
    <location>
        <begin position="71"/>
        <end position="152"/>
    </location>
</feature>
<evidence type="ECO:0000313" key="3">
    <source>
        <dbReference type="Proteomes" id="UP001485043"/>
    </source>
</evidence>
<name>A0AAW1TEH5_9CHLO</name>
<proteinExistence type="predicted"/>